<sequence length="365" mass="39092">MILALESSCDETAVALFSPERGIVAEWVHTQMALHERHGGVVPDLATREHLRHFPALIEAARERPEFAQVDTVAVTQGPGLAACLAVGLASAKALGLALRVPVWGVNHLRAHAFSPFIALHARCLGEFDEEFGKLLPHLGLVVSGGNTLLVEIDEERRLRVLSTTRDDAAGEALDKGAKLLGLGYPGGPLVEKLAREGDAAAYDFPRGLGGRRDNLEFSFSGLKTSLRYQLEKMSLGEVERRLADLCASYQQAVIDALLRKLESALAAKPSGASEQLAHGARAESLRRSAYRSIGLSGGVANNRLLRESVSSLAAKRGLPVMIAESRHSGDNAGMIGFAAWADTQGVDRTSRLALEVRPSMRAGD</sequence>
<evidence type="ECO:0000256" key="6">
    <source>
        <dbReference type="ARBA" id="ARBA00048117"/>
    </source>
</evidence>
<evidence type="ECO:0000256" key="4">
    <source>
        <dbReference type="ARBA" id="ARBA00023004"/>
    </source>
</evidence>
<dbReference type="InterPro" id="IPR017861">
    <property type="entry name" value="KAE1/TsaD"/>
</dbReference>
<evidence type="ECO:0000256" key="2">
    <source>
        <dbReference type="ARBA" id="ARBA00022694"/>
    </source>
</evidence>
<organism evidence="9 10">
    <name type="scientific">Cephaloticoccus capnophilus</name>
    <dbReference type="NCBI Taxonomy" id="1548208"/>
    <lineage>
        <taxon>Bacteria</taxon>
        <taxon>Pseudomonadati</taxon>
        <taxon>Verrucomicrobiota</taxon>
        <taxon>Opitutia</taxon>
        <taxon>Opitutales</taxon>
        <taxon>Opitutaceae</taxon>
        <taxon>Cephaloticoccus</taxon>
    </lineage>
</organism>
<dbReference type="NCBIfam" id="TIGR03723">
    <property type="entry name" value="T6A_TsaD_YgjD"/>
    <property type="match status" value="1"/>
</dbReference>
<keyword evidence="2 7" id="KW-0819">tRNA processing</keyword>
<feature type="binding site" evidence="7">
    <location>
        <begin position="142"/>
        <end position="146"/>
    </location>
    <ligand>
        <name>substrate</name>
    </ligand>
</feature>
<feature type="binding site" evidence="7">
    <location>
        <position position="188"/>
    </location>
    <ligand>
        <name>substrate</name>
    </ligand>
</feature>
<feature type="domain" description="Gcp-like" evidence="8">
    <location>
        <begin position="23"/>
        <end position="337"/>
    </location>
</feature>
<dbReference type="PANTHER" id="PTHR11735:SF6">
    <property type="entry name" value="TRNA N6-ADENOSINE THREONYLCARBAMOYLTRANSFERASE, MITOCHONDRIAL"/>
    <property type="match status" value="1"/>
</dbReference>
<accession>A0A139SR67</accession>
<keyword evidence="3 7" id="KW-0479">Metal-binding</keyword>
<gene>
    <name evidence="7" type="primary">tsaD</name>
    <name evidence="9" type="ORF">AXK12_02495</name>
</gene>
<dbReference type="Gene3D" id="3.30.420.40">
    <property type="match status" value="2"/>
</dbReference>
<evidence type="ECO:0000259" key="8">
    <source>
        <dbReference type="Pfam" id="PF00814"/>
    </source>
</evidence>
<protein>
    <recommendedName>
        <fullName evidence="7">tRNA N6-adenosine threonylcarbamoyltransferase</fullName>
        <ecNumber evidence="7">2.3.1.234</ecNumber>
    </recommendedName>
    <alternativeName>
        <fullName evidence="7">N6-L-threonylcarbamoyladenine synthase</fullName>
        <shortName evidence="7">t(6)A synthase</shortName>
    </alternativeName>
    <alternativeName>
        <fullName evidence="7">t(6)A37 threonylcarbamoyladenosine biosynthesis protein TsaD</fullName>
    </alternativeName>
    <alternativeName>
        <fullName evidence="7">tRNA threonylcarbamoyladenosine biosynthesis protein TsaD</fullName>
    </alternativeName>
</protein>
<comment type="catalytic activity">
    <reaction evidence="6 7">
        <text>L-threonylcarbamoyladenylate + adenosine(37) in tRNA = N(6)-L-threonylcarbamoyladenosine(37) in tRNA + AMP + H(+)</text>
        <dbReference type="Rhea" id="RHEA:37059"/>
        <dbReference type="Rhea" id="RHEA-COMP:10162"/>
        <dbReference type="Rhea" id="RHEA-COMP:10163"/>
        <dbReference type="ChEBI" id="CHEBI:15378"/>
        <dbReference type="ChEBI" id="CHEBI:73682"/>
        <dbReference type="ChEBI" id="CHEBI:74411"/>
        <dbReference type="ChEBI" id="CHEBI:74418"/>
        <dbReference type="ChEBI" id="CHEBI:456215"/>
        <dbReference type="EC" id="2.3.1.234"/>
    </reaction>
</comment>
<dbReference type="HAMAP" id="MF_01445">
    <property type="entry name" value="TsaD"/>
    <property type="match status" value="1"/>
</dbReference>
<dbReference type="PRINTS" id="PR00789">
    <property type="entry name" value="OSIALOPTASE"/>
</dbReference>
<dbReference type="InterPro" id="IPR043129">
    <property type="entry name" value="ATPase_NBD"/>
</dbReference>
<dbReference type="Proteomes" id="UP000071392">
    <property type="component" value="Unassembled WGS sequence"/>
</dbReference>
<feature type="binding site" evidence="7">
    <location>
        <position position="303"/>
    </location>
    <ligand>
        <name>substrate</name>
    </ligand>
</feature>
<dbReference type="Pfam" id="PF00814">
    <property type="entry name" value="TsaD"/>
    <property type="match status" value="1"/>
</dbReference>
<feature type="binding site" evidence="7">
    <location>
        <position position="108"/>
    </location>
    <ligand>
        <name>Fe cation</name>
        <dbReference type="ChEBI" id="CHEBI:24875"/>
    </ligand>
</feature>
<keyword evidence="1 7" id="KW-0808">Transferase</keyword>
<dbReference type="RefSeq" id="WP_068711080.1">
    <property type="nucleotide sequence ID" value="NZ_LSZP01000016.1"/>
</dbReference>
<feature type="binding site" evidence="7">
    <location>
        <position position="175"/>
    </location>
    <ligand>
        <name>substrate</name>
    </ligand>
</feature>
<evidence type="ECO:0000256" key="1">
    <source>
        <dbReference type="ARBA" id="ARBA00022679"/>
    </source>
</evidence>
<evidence type="ECO:0000313" key="9">
    <source>
        <dbReference type="EMBL" id="KXU37033.1"/>
    </source>
</evidence>
<dbReference type="OrthoDB" id="9806197at2"/>
<dbReference type="SUPFAM" id="SSF53067">
    <property type="entry name" value="Actin-like ATPase domain"/>
    <property type="match status" value="1"/>
</dbReference>
<feature type="binding site" evidence="7">
    <location>
        <position position="331"/>
    </location>
    <ligand>
        <name>Fe cation</name>
        <dbReference type="ChEBI" id="CHEBI:24875"/>
    </ligand>
</feature>
<dbReference type="GO" id="GO:0005737">
    <property type="term" value="C:cytoplasm"/>
    <property type="evidence" value="ECO:0007669"/>
    <property type="project" value="UniProtKB-SubCell"/>
</dbReference>
<comment type="function">
    <text evidence="7">Required for the formation of a threonylcarbamoyl group on adenosine at position 37 (t(6)A37) in tRNAs that read codons beginning with adenine. Is involved in the transfer of the threonylcarbamoyl moiety of threonylcarbamoyl-AMP (TC-AMP) to the N6 group of A37, together with TsaE and TsaB. TsaD likely plays a direct catalytic role in this reaction.</text>
</comment>
<dbReference type="PANTHER" id="PTHR11735">
    <property type="entry name" value="TRNA N6-ADENOSINE THREONYLCARBAMOYLTRANSFERASE"/>
    <property type="match status" value="1"/>
</dbReference>
<comment type="caution">
    <text evidence="9">The sequence shown here is derived from an EMBL/GenBank/DDBJ whole genome shotgun (WGS) entry which is preliminary data.</text>
</comment>
<comment type="subcellular location">
    <subcellularLocation>
        <location evidence="7">Cytoplasm</location>
    </subcellularLocation>
</comment>
<dbReference type="GO" id="GO:0002949">
    <property type="term" value="P:tRNA threonylcarbamoyladenosine modification"/>
    <property type="evidence" value="ECO:0007669"/>
    <property type="project" value="UniProtKB-UniRule"/>
</dbReference>
<dbReference type="GO" id="GO:0061711">
    <property type="term" value="F:tRNA N(6)-L-threonylcarbamoyladenine synthase activity"/>
    <property type="evidence" value="ECO:0007669"/>
    <property type="project" value="UniProtKB-EC"/>
</dbReference>
<feature type="binding site" evidence="7">
    <location>
        <position position="192"/>
    </location>
    <ligand>
        <name>substrate</name>
    </ligand>
</feature>
<comment type="similarity">
    <text evidence="7">Belongs to the KAE1 / TsaD family.</text>
</comment>
<dbReference type="EMBL" id="LSZP01000016">
    <property type="protein sequence ID" value="KXU37033.1"/>
    <property type="molecule type" value="Genomic_DNA"/>
</dbReference>
<keyword evidence="7" id="KW-0963">Cytoplasm</keyword>
<keyword evidence="10" id="KW-1185">Reference proteome</keyword>
<reference evidence="9 10" key="1">
    <citation type="submission" date="2016-02" db="EMBL/GenBank/DDBJ databases">
        <authorList>
            <person name="Wen L."/>
            <person name="He K."/>
            <person name="Yang H."/>
        </authorList>
    </citation>
    <scope>NUCLEOTIDE SEQUENCE [LARGE SCALE GENOMIC DNA]</scope>
    <source>
        <strain evidence="9 10">CV41</strain>
    </source>
</reference>
<evidence type="ECO:0000313" key="10">
    <source>
        <dbReference type="Proteomes" id="UP000071392"/>
    </source>
</evidence>
<dbReference type="STRING" id="1548208.AXK12_02495"/>
<keyword evidence="5 7" id="KW-0012">Acyltransferase</keyword>
<dbReference type="InterPro" id="IPR022450">
    <property type="entry name" value="TsaD"/>
</dbReference>
<dbReference type="GO" id="GO:0005506">
    <property type="term" value="F:iron ion binding"/>
    <property type="evidence" value="ECO:0007669"/>
    <property type="project" value="UniProtKB-UniRule"/>
</dbReference>
<comment type="cofactor">
    <cofactor evidence="7">
        <name>Fe(2+)</name>
        <dbReference type="ChEBI" id="CHEBI:29033"/>
    </cofactor>
    <text evidence="7">Binds 1 Fe(2+) ion per subunit.</text>
</comment>
<dbReference type="InterPro" id="IPR000905">
    <property type="entry name" value="Gcp-like_dom"/>
</dbReference>
<name>A0A139SR67_9BACT</name>
<evidence type="ECO:0000256" key="7">
    <source>
        <dbReference type="HAMAP-Rule" id="MF_01445"/>
    </source>
</evidence>
<feature type="binding site" evidence="7">
    <location>
        <position position="112"/>
    </location>
    <ligand>
        <name>Fe cation</name>
        <dbReference type="ChEBI" id="CHEBI:24875"/>
    </ligand>
</feature>
<dbReference type="EC" id="2.3.1.234" evidence="7"/>
<evidence type="ECO:0000256" key="5">
    <source>
        <dbReference type="ARBA" id="ARBA00023315"/>
    </source>
</evidence>
<dbReference type="NCBIfam" id="TIGR00329">
    <property type="entry name" value="gcp_kae1"/>
    <property type="match status" value="1"/>
</dbReference>
<keyword evidence="4 7" id="KW-0408">Iron</keyword>
<evidence type="ECO:0000256" key="3">
    <source>
        <dbReference type="ARBA" id="ARBA00022723"/>
    </source>
</evidence>
<proteinExistence type="inferred from homology"/>
<dbReference type="AlphaFoldDB" id="A0A139SR67"/>